<dbReference type="AlphaFoldDB" id="A0A948X4U2"/>
<evidence type="ECO:0000313" key="2">
    <source>
        <dbReference type="EMBL" id="MBU3857266.1"/>
    </source>
</evidence>
<feature type="signal peptide" evidence="1">
    <location>
        <begin position="1"/>
        <end position="21"/>
    </location>
</feature>
<evidence type="ECO:0000313" key="3">
    <source>
        <dbReference type="Proteomes" id="UP000784286"/>
    </source>
</evidence>
<dbReference type="EMBL" id="JAHLFJ010000109">
    <property type="protein sequence ID" value="MBU3857266.1"/>
    <property type="molecule type" value="Genomic_DNA"/>
</dbReference>
<name>A0A948X4U2_9BACT</name>
<proteinExistence type="predicted"/>
<gene>
    <name evidence="2" type="ORF">H9928_12155</name>
</gene>
<feature type="chain" id="PRO_5038027046" evidence="1">
    <location>
        <begin position="22"/>
        <end position="284"/>
    </location>
</feature>
<reference evidence="2" key="2">
    <citation type="submission" date="2021-04" db="EMBL/GenBank/DDBJ databases">
        <authorList>
            <person name="Gilroy R."/>
        </authorList>
    </citation>
    <scope>NUCLEOTIDE SEQUENCE</scope>
    <source>
        <strain evidence="2">8470</strain>
    </source>
</reference>
<keyword evidence="2" id="KW-0413">Isomerase</keyword>
<organism evidence="2 3">
    <name type="scientific">Candidatus Phocaeicola excrementipullorum</name>
    <dbReference type="NCBI Taxonomy" id="2838731"/>
    <lineage>
        <taxon>Bacteria</taxon>
        <taxon>Pseudomonadati</taxon>
        <taxon>Bacteroidota</taxon>
        <taxon>Bacteroidia</taxon>
        <taxon>Bacteroidales</taxon>
        <taxon>Bacteroidaceae</taxon>
        <taxon>Phocaeicola</taxon>
    </lineage>
</organism>
<protein>
    <submittedName>
        <fullName evidence="2">Peptidyl-prolyl cis-trans isomerase</fullName>
    </submittedName>
</protein>
<dbReference type="Gene3D" id="1.10.4030.10">
    <property type="entry name" value="Porin chaperone SurA, peptide-binding domain"/>
    <property type="match status" value="1"/>
</dbReference>
<dbReference type="InterPro" id="IPR046357">
    <property type="entry name" value="PPIase_dom_sf"/>
</dbReference>
<sequence length="284" mass="32858">MKRSKVWIVTCFMLLVCSCHQTSEDDQSGEPVVRAGEYSLYKSDLRSALPVGVHGADSVQFAEKYIRTWVEDMLMYQQAVENLPDGKEIDERVEAYRRALTVHIYQEKLVEQELGSKVADSEIETYYNTHSEQFVATEPYLKGVFMKVPLHAASLKNVRAWMKNPEGNGNLDRLEKYSISHAVSYECFPDRWKPFSEISLQMPLVKKDLDNLRGHRSVEVSDSAFRYLLHVCEVLPVGERVPLEYASGEIREILVNLKRAEYIGRMKSDLYKRALEDKKIIYYN</sequence>
<evidence type="ECO:0000256" key="1">
    <source>
        <dbReference type="SAM" id="SignalP"/>
    </source>
</evidence>
<comment type="caution">
    <text evidence="2">The sequence shown here is derived from an EMBL/GenBank/DDBJ whole genome shotgun (WGS) entry which is preliminary data.</text>
</comment>
<accession>A0A948X4U2</accession>
<dbReference type="GO" id="GO:0003755">
    <property type="term" value="F:peptidyl-prolyl cis-trans isomerase activity"/>
    <property type="evidence" value="ECO:0007669"/>
    <property type="project" value="InterPro"/>
</dbReference>
<dbReference type="PROSITE" id="PS51257">
    <property type="entry name" value="PROKAR_LIPOPROTEIN"/>
    <property type="match status" value="1"/>
</dbReference>
<dbReference type="Proteomes" id="UP000784286">
    <property type="component" value="Unassembled WGS sequence"/>
</dbReference>
<keyword evidence="1" id="KW-0732">Signal</keyword>
<dbReference type="Gene3D" id="3.10.50.40">
    <property type="match status" value="1"/>
</dbReference>
<reference evidence="2" key="1">
    <citation type="journal article" date="2021" name="PeerJ">
        <title>Extensive microbial diversity within the chicken gut microbiome revealed by metagenomics and culture.</title>
        <authorList>
            <person name="Gilroy R."/>
            <person name="Ravi A."/>
            <person name="Getino M."/>
            <person name="Pursley I."/>
            <person name="Horton D.L."/>
            <person name="Alikhan N.F."/>
            <person name="Baker D."/>
            <person name="Gharbi K."/>
            <person name="Hall N."/>
            <person name="Watson M."/>
            <person name="Adriaenssens E.M."/>
            <person name="Foster-Nyarko E."/>
            <person name="Jarju S."/>
            <person name="Secka A."/>
            <person name="Antonio M."/>
            <person name="Oren A."/>
            <person name="Chaudhuri R.R."/>
            <person name="La Ragione R."/>
            <person name="Hildebrand F."/>
            <person name="Pallen M.J."/>
        </authorList>
    </citation>
    <scope>NUCLEOTIDE SEQUENCE</scope>
    <source>
        <strain evidence="2">8470</strain>
    </source>
</reference>